<dbReference type="OrthoDB" id="4425586at2"/>
<protein>
    <submittedName>
        <fullName evidence="1">Uncharacterized protein</fullName>
    </submittedName>
</protein>
<gene>
    <name evidence="1" type="ORF">E4U03_10955</name>
</gene>
<sequence length="103" mass="11674">MIEAKNVADWVDAPFADKHMEMVVAAVNVYVDALPSIERTEGGAWDKTTILGATMLAARLYKRRNSPNGIESFAEMSHTYISRYDSDIARLLHMESFRKPRAR</sequence>
<dbReference type="Proteomes" id="UP000297951">
    <property type="component" value="Unassembled WGS sequence"/>
</dbReference>
<organism evidence="1 2">
    <name type="scientific">Rothia nasimurium</name>
    <dbReference type="NCBI Taxonomy" id="85336"/>
    <lineage>
        <taxon>Bacteria</taxon>
        <taxon>Bacillati</taxon>
        <taxon>Actinomycetota</taxon>
        <taxon>Actinomycetes</taxon>
        <taxon>Micrococcales</taxon>
        <taxon>Micrococcaceae</taxon>
        <taxon>Rothia</taxon>
    </lineage>
</organism>
<dbReference type="RefSeq" id="WP_135013772.1">
    <property type="nucleotide sequence ID" value="NZ_JADGLK010000051.1"/>
</dbReference>
<name>A0A4Y9F2B1_9MICC</name>
<reference evidence="1 2" key="1">
    <citation type="submission" date="2019-03" db="EMBL/GenBank/DDBJ databases">
        <title>Diversity of the mouse oral microbiome.</title>
        <authorList>
            <person name="Joseph S."/>
            <person name="Aduse-Opoku J."/>
            <person name="Curtis M."/>
            <person name="Wade W."/>
            <person name="Hashim A."/>
        </authorList>
    </citation>
    <scope>NUCLEOTIDE SEQUENCE [LARGE SCALE GENOMIC DNA]</scope>
    <source>
        <strain evidence="2">irhom_31</strain>
    </source>
</reference>
<comment type="caution">
    <text evidence="1">The sequence shown here is derived from an EMBL/GenBank/DDBJ whole genome shotgun (WGS) entry which is preliminary data.</text>
</comment>
<accession>A0A4Y9F2B1</accession>
<evidence type="ECO:0000313" key="1">
    <source>
        <dbReference type="EMBL" id="TFU20639.1"/>
    </source>
</evidence>
<evidence type="ECO:0000313" key="2">
    <source>
        <dbReference type="Proteomes" id="UP000297951"/>
    </source>
</evidence>
<proteinExistence type="predicted"/>
<dbReference type="EMBL" id="SPQC01000051">
    <property type="protein sequence ID" value="TFU20639.1"/>
    <property type="molecule type" value="Genomic_DNA"/>
</dbReference>
<dbReference type="AlphaFoldDB" id="A0A4Y9F2B1"/>